<dbReference type="HOGENOM" id="CLU_1578544_0_0_1"/>
<dbReference type="Proteomes" id="UP000053599">
    <property type="component" value="Unassembled WGS sequence"/>
</dbReference>
<organism evidence="2 3">
    <name type="scientific">Exophiala sideris</name>
    <dbReference type="NCBI Taxonomy" id="1016849"/>
    <lineage>
        <taxon>Eukaryota</taxon>
        <taxon>Fungi</taxon>
        <taxon>Dikarya</taxon>
        <taxon>Ascomycota</taxon>
        <taxon>Pezizomycotina</taxon>
        <taxon>Eurotiomycetes</taxon>
        <taxon>Chaetothyriomycetidae</taxon>
        <taxon>Chaetothyriales</taxon>
        <taxon>Herpotrichiellaceae</taxon>
        <taxon>Exophiala</taxon>
    </lineage>
</organism>
<dbReference type="EMBL" id="KN846952">
    <property type="protein sequence ID" value="KIV83883.1"/>
    <property type="molecule type" value="Genomic_DNA"/>
</dbReference>
<dbReference type="OrthoDB" id="19329at2759"/>
<dbReference type="AlphaFoldDB" id="A0A0D1ZAU9"/>
<evidence type="ECO:0000313" key="3">
    <source>
        <dbReference type="Proteomes" id="UP000053599"/>
    </source>
</evidence>
<gene>
    <name evidence="2" type="ORF">PV11_05870</name>
</gene>
<feature type="region of interest" description="Disordered" evidence="1">
    <location>
        <begin position="1"/>
        <end position="72"/>
    </location>
</feature>
<proteinExistence type="predicted"/>
<protein>
    <submittedName>
        <fullName evidence="2">Uncharacterized protein</fullName>
    </submittedName>
</protein>
<sequence length="169" mass="18648">MPLTSGTTTTTMEGELGRSEFLANPSREPTANNDKDNFALPSSPNVTVSPPHEAIPTGRSTNAESRSNSDETLSHALGALSTRVLKQEYTLNNQLGRLRADDRKSLLHLPASQQRALLATHHKQMEKARRTEQIQRGNLECAGNHFSRLGTIRLIRKPPHTGNVHSLNR</sequence>
<evidence type="ECO:0000313" key="2">
    <source>
        <dbReference type="EMBL" id="KIV83883.1"/>
    </source>
</evidence>
<evidence type="ECO:0000256" key="1">
    <source>
        <dbReference type="SAM" id="MobiDB-lite"/>
    </source>
</evidence>
<accession>A0A0D1ZAU9</accession>
<dbReference type="STRING" id="1016849.A0A0D1ZAU9"/>
<reference evidence="2 3" key="1">
    <citation type="submission" date="2015-01" db="EMBL/GenBank/DDBJ databases">
        <title>The Genome Sequence of Exophiala sideris CBS121828.</title>
        <authorList>
            <consortium name="The Broad Institute Genomics Platform"/>
            <person name="Cuomo C."/>
            <person name="de Hoog S."/>
            <person name="Gorbushina A."/>
            <person name="Stielow B."/>
            <person name="Teixiera M."/>
            <person name="Abouelleil A."/>
            <person name="Chapman S.B."/>
            <person name="Priest M."/>
            <person name="Young S.K."/>
            <person name="Wortman J."/>
            <person name="Nusbaum C."/>
            <person name="Birren B."/>
        </authorList>
    </citation>
    <scope>NUCLEOTIDE SEQUENCE [LARGE SCALE GENOMIC DNA]</scope>
    <source>
        <strain evidence="2 3">CBS 121828</strain>
    </source>
</reference>
<name>A0A0D1ZAU9_9EURO</name>